<dbReference type="InterPro" id="IPR032675">
    <property type="entry name" value="LRR_dom_sf"/>
</dbReference>
<keyword evidence="2" id="KW-0677">Repeat</keyword>
<protein>
    <recommendedName>
        <fullName evidence="5">Leucine-rich repeat domain-containing protein</fullName>
    </recommendedName>
</protein>
<accession>A0ABV8K690</accession>
<sequence length="342" mass="38842">MYEHISRDRVQIGRALTEDEIDELVQNPELVYVQFSEQPEARILDALNERLFARRPDVWLRVFGSYAEAADLGFLERMQAVTQLSLDCLQEVANLDAVAKLSNLKALKLDIYQLSSLDVLYAIPESLDWLHIGKTKSKKPDLYAIQRFGRLRTLEIYGQSRNIEAIRYLKQLETLALGSTTLDEVSYLALLPKLRSLELSNLALRDMSGLAALTGLEQLKLWNVKLPSDLAFISGLKSLKGLTLEAMSTVEELPALSALPDLRSVRLENIKTLRRLNELEAAPALEQFMHVSVGKMNPEDYLPVLRNPSVQRVNVGFQSQKKYESFEKLALMHGKTPRSWFK</sequence>
<dbReference type="Gene3D" id="3.80.10.10">
    <property type="entry name" value="Ribonuclease Inhibitor"/>
    <property type="match status" value="1"/>
</dbReference>
<evidence type="ECO:0000256" key="2">
    <source>
        <dbReference type="ARBA" id="ARBA00022737"/>
    </source>
</evidence>
<dbReference type="EMBL" id="JBHSAM010000028">
    <property type="protein sequence ID" value="MFC4101534.1"/>
    <property type="molecule type" value="Genomic_DNA"/>
</dbReference>
<evidence type="ECO:0000256" key="1">
    <source>
        <dbReference type="ARBA" id="ARBA00022614"/>
    </source>
</evidence>
<dbReference type="Proteomes" id="UP001595715">
    <property type="component" value="Unassembled WGS sequence"/>
</dbReference>
<evidence type="ECO:0000313" key="4">
    <source>
        <dbReference type="Proteomes" id="UP001595715"/>
    </source>
</evidence>
<proteinExistence type="predicted"/>
<dbReference type="InterPro" id="IPR050836">
    <property type="entry name" value="SDS22/Internalin_LRR"/>
</dbReference>
<organism evidence="3 4">
    <name type="scientific">Paenibacillus xanthanilyticus</name>
    <dbReference type="NCBI Taxonomy" id="1783531"/>
    <lineage>
        <taxon>Bacteria</taxon>
        <taxon>Bacillati</taxon>
        <taxon>Bacillota</taxon>
        <taxon>Bacilli</taxon>
        <taxon>Bacillales</taxon>
        <taxon>Paenibacillaceae</taxon>
        <taxon>Paenibacillus</taxon>
    </lineage>
</organism>
<dbReference type="SUPFAM" id="SSF52058">
    <property type="entry name" value="L domain-like"/>
    <property type="match status" value="1"/>
</dbReference>
<comment type="caution">
    <text evidence="3">The sequence shown here is derived from an EMBL/GenBank/DDBJ whole genome shotgun (WGS) entry which is preliminary data.</text>
</comment>
<evidence type="ECO:0000313" key="3">
    <source>
        <dbReference type="EMBL" id="MFC4101534.1"/>
    </source>
</evidence>
<dbReference type="RefSeq" id="WP_377720146.1">
    <property type="nucleotide sequence ID" value="NZ_JBHSAM010000028.1"/>
</dbReference>
<dbReference type="PANTHER" id="PTHR46652:SF3">
    <property type="entry name" value="LEUCINE-RICH REPEAT-CONTAINING PROTEIN 9"/>
    <property type="match status" value="1"/>
</dbReference>
<keyword evidence="4" id="KW-1185">Reference proteome</keyword>
<evidence type="ECO:0008006" key="5">
    <source>
        <dbReference type="Google" id="ProtNLM"/>
    </source>
</evidence>
<keyword evidence="1" id="KW-0433">Leucine-rich repeat</keyword>
<reference evidence="4" key="1">
    <citation type="journal article" date="2019" name="Int. J. Syst. Evol. Microbiol.">
        <title>The Global Catalogue of Microorganisms (GCM) 10K type strain sequencing project: providing services to taxonomists for standard genome sequencing and annotation.</title>
        <authorList>
            <consortium name="The Broad Institute Genomics Platform"/>
            <consortium name="The Broad Institute Genome Sequencing Center for Infectious Disease"/>
            <person name="Wu L."/>
            <person name="Ma J."/>
        </authorList>
    </citation>
    <scope>NUCLEOTIDE SEQUENCE [LARGE SCALE GENOMIC DNA]</scope>
    <source>
        <strain evidence="4">IBRC-M 10987</strain>
    </source>
</reference>
<dbReference type="PANTHER" id="PTHR46652">
    <property type="entry name" value="LEUCINE-RICH REPEAT AND IQ DOMAIN-CONTAINING PROTEIN 1-RELATED"/>
    <property type="match status" value="1"/>
</dbReference>
<gene>
    <name evidence="3" type="ORF">ACFOZ8_17965</name>
</gene>
<name>A0ABV8K690_9BACL</name>